<sequence length="208" mass="24052">MTIIYFVRHGESEWNASGNRYCGRTDIKLSNIGKQQVQMAATLLQDVQFTDAYSSPLCRARETGEYILLNHEEFVPIQNDERLIEANFGEWEGKRLEEFIAEDPKYWDQWLKDPGSTKAGKTGENAFEIFQRVNEFVNDVVNQHPEGTILVTAHSWVIRFFVAGTLEIPFRNYRMIAQDNVGVTIFKRTKDDEGRFLAINLNTHIKKS</sequence>
<dbReference type="SMART" id="SM00855">
    <property type="entry name" value="PGAM"/>
    <property type="match status" value="1"/>
</dbReference>
<evidence type="ECO:0000313" key="1">
    <source>
        <dbReference type="EMBL" id="QQZ09774.1"/>
    </source>
</evidence>
<dbReference type="InterPro" id="IPR029033">
    <property type="entry name" value="His_PPase_superfam"/>
</dbReference>
<dbReference type="Pfam" id="PF00300">
    <property type="entry name" value="His_Phos_1"/>
    <property type="match status" value="1"/>
</dbReference>
<protein>
    <submittedName>
        <fullName evidence="1">Histidine phosphatase family protein</fullName>
    </submittedName>
</protein>
<dbReference type="InterPro" id="IPR013078">
    <property type="entry name" value="His_Pase_superF_clade-1"/>
</dbReference>
<dbReference type="PANTHER" id="PTHR48100">
    <property type="entry name" value="BROAD-SPECIFICITY PHOSPHATASE YOR283W-RELATED"/>
    <property type="match status" value="1"/>
</dbReference>
<name>A0ABX7E224_9BACI</name>
<evidence type="ECO:0000313" key="2">
    <source>
        <dbReference type="Proteomes" id="UP000595691"/>
    </source>
</evidence>
<gene>
    <name evidence="1" type="ORF">I5776_01995</name>
</gene>
<organism evidence="1 2">
    <name type="scientific">Heyndrickxia vini</name>
    <dbReference type="NCBI Taxonomy" id="1476025"/>
    <lineage>
        <taxon>Bacteria</taxon>
        <taxon>Bacillati</taxon>
        <taxon>Bacillota</taxon>
        <taxon>Bacilli</taxon>
        <taxon>Bacillales</taxon>
        <taxon>Bacillaceae</taxon>
        <taxon>Heyndrickxia</taxon>
    </lineage>
</organism>
<proteinExistence type="predicted"/>
<dbReference type="SUPFAM" id="SSF53254">
    <property type="entry name" value="Phosphoglycerate mutase-like"/>
    <property type="match status" value="1"/>
</dbReference>
<dbReference type="RefSeq" id="WP_202778739.1">
    <property type="nucleotide sequence ID" value="NZ_CP065425.1"/>
</dbReference>
<dbReference type="InterPro" id="IPR050275">
    <property type="entry name" value="PGM_Phosphatase"/>
</dbReference>
<keyword evidence="2" id="KW-1185">Reference proteome</keyword>
<reference evidence="1 2" key="1">
    <citation type="submission" date="2020-11" db="EMBL/GenBank/DDBJ databases">
        <title>Taxonomic evaluation of the Bacillus sporothermodurans group of bacteria based on whole genome sequences.</title>
        <authorList>
            <person name="Fiedler G."/>
            <person name="Herbstmann A.-D."/>
            <person name="Doll E."/>
            <person name="Wenning M."/>
            <person name="Brinks E."/>
            <person name="Kabisch J."/>
            <person name="Breitenwieser F."/>
            <person name="Lappann M."/>
            <person name="Boehnlein C."/>
            <person name="Franz C."/>
        </authorList>
    </citation>
    <scope>NUCLEOTIDE SEQUENCE [LARGE SCALE GENOMIC DNA]</scope>
    <source>
        <strain evidence="1 2">JCM 19841</strain>
    </source>
</reference>
<accession>A0ABX7E224</accession>
<dbReference type="EMBL" id="CP065425">
    <property type="protein sequence ID" value="QQZ09774.1"/>
    <property type="molecule type" value="Genomic_DNA"/>
</dbReference>
<dbReference type="Proteomes" id="UP000595691">
    <property type="component" value="Chromosome"/>
</dbReference>
<dbReference type="PANTHER" id="PTHR48100:SF10">
    <property type="entry name" value="2-CARBOXY-D-ARABINITOL-1-PHOSPHATASE-RELATED"/>
    <property type="match status" value="1"/>
</dbReference>
<dbReference type="CDD" id="cd07067">
    <property type="entry name" value="HP_PGM_like"/>
    <property type="match status" value="1"/>
</dbReference>
<dbReference type="Gene3D" id="3.40.50.1240">
    <property type="entry name" value="Phosphoglycerate mutase-like"/>
    <property type="match status" value="1"/>
</dbReference>